<dbReference type="EMBL" id="CAJVQC010137367">
    <property type="protein sequence ID" value="CAG8843204.1"/>
    <property type="molecule type" value="Genomic_DNA"/>
</dbReference>
<name>A0ACA9SNG8_9GLOM</name>
<keyword evidence="2" id="KW-1185">Reference proteome</keyword>
<evidence type="ECO:0000313" key="1">
    <source>
        <dbReference type="EMBL" id="CAG8843204.1"/>
    </source>
</evidence>
<comment type="caution">
    <text evidence="1">The sequence shown here is derived from an EMBL/GenBank/DDBJ whole genome shotgun (WGS) entry which is preliminary data.</text>
</comment>
<feature type="non-terminal residue" evidence="1">
    <location>
        <position position="1"/>
    </location>
</feature>
<accession>A0ACA9SNG8</accession>
<organism evidence="1 2">
    <name type="scientific">Racocetra persica</name>
    <dbReference type="NCBI Taxonomy" id="160502"/>
    <lineage>
        <taxon>Eukaryota</taxon>
        <taxon>Fungi</taxon>
        <taxon>Fungi incertae sedis</taxon>
        <taxon>Mucoromycota</taxon>
        <taxon>Glomeromycotina</taxon>
        <taxon>Glomeromycetes</taxon>
        <taxon>Diversisporales</taxon>
        <taxon>Gigasporaceae</taxon>
        <taxon>Racocetra</taxon>
    </lineage>
</organism>
<evidence type="ECO:0000313" key="2">
    <source>
        <dbReference type="Proteomes" id="UP000789920"/>
    </source>
</evidence>
<protein>
    <submittedName>
        <fullName evidence="1">17799_t:CDS:1</fullName>
    </submittedName>
</protein>
<reference evidence="1" key="1">
    <citation type="submission" date="2021-06" db="EMBL/GenBank/DDBJ databases">
        <authorList>
            <person name="Kallberg Y."/>
            <person name="Tangrot J."/>
            <person name="Rosling A."/>
        </authorList>
    </citation>
    <scope>NUCLEOTIDE SEQUENCE</scope>
    <source>
        <strain evidence="1">MA461A</strain>
    </source>
</reference>
<sequence length="47" mass="5648">SDLYDIITKLADKKGKKTEVIIYLSKQKFLNDIEKLKEQRSYNLWKT</sequence>
<gene>
    <name evidence="1" type="ORF">RPERSI_LOCUS32654</name>
</gene>
<dbReference type="Proteomes" id="UP000789920">
    <property type="component" value="Unassembled WGS sequence"/>
</dbReference>
<proteinExistence type="predicted"/>